<feature type="domain" description="PLD phosphodiesterase" evidence="14">
    <location>
        <begin position="404"/>
        <end position="431"/>
    </location>
</feature>
<dbReference type="InterPro" id="IPR030874">
    <property type="entry name" value="Cardiolipin_synth_Firmi"/>
</dbReference>
<keyword evidence="9 12" id="KW-0472">Membrane</keyword>
<feature type="active site" evidence="12">
    <location>
        <position position="409"/>
    </location>
</feature>
<dbReference type="EMBL" id="FQZY01000035">
    <property type="protein sequence ID" value="SHK20724.1"/>
    <property type="molecule type" value="Genomic_DNA"/>
</dbReference>
<dbReference type="InterPro" id="IPR025202">
    <property type="entry name" value="PLD-like_dom"/>
</dbReference>
<dbReference type="Gene3D" id="3.30.870.10">
    <property type="entry name" value="Endonuclease Chain A"/>
    <property type="match status" value="2"/>
</dbReference>
<dbReference type="CDD" id="cd09110">
    <property type="entry name" value="PLDc_CLS_1"/>
    <property type="match status" value="1"/>
</dbReference>
<feature type="active site" evidence="12">
    <location>
        <position position="411"/>
    </location>
</feature>
<keyword evidence="5 12" id="KW-0812">Transmembrane</keyword>
<accession>A0A1M6QKC5</accession>
<evidence type="ECO:0000256" key="2">
    <source>
        <dbReference type="ARBA" id="ARBA00022475"/>
    </source>
</evidence>
<feature type="transmembrane region" description="Helical" evidence="12">
    <location>
        <begin position="15"/>
        <end position="35"/>
    </location>
</feature>
<dbReference type="STRING" id="1121950.SAMN02745243_02446"/>
<dbReference type="HAMAP" id="MF_01916">
    <property type="entry name" value="Cardiolipin_synth_Cls"/>
    <property type="match status" value="1"/>
</dbReference>
<keyword evidence="10 12" id="KW-0594">Phospholipid biosynthesis</keyword>
<dbReference type="PANTHER" id="PTHR21248:SF22">
    <property type="entry name" value="PHOSPHOLIPASE D"/>
    <property type="match status" value="1"/>
</dbReference>
<evidence type="ECO:0000259" key="14">
    <source>
        <dbReference type="PROSITE" id="PS50035"/>
    </source>
</evidence>
<sequence length="491" mass="57507">MIETIWTGLGDGWDFLMNNLLIINILLSLVIIFFQRRSPQTVWTWLLLLYFIPILGFVLYLVIGQDFHKSRMFKMKEIEGELKYAVRRQEDNIYRKRMRLANPEMKRFENLILYNLEAGESVITDNNDVRIYTDGKEKFRALLQEMEQAEKYIHFQYYIIRNDELWQKIEEVLIRKAKAGVEVRVLFDSMGCRTMRNRDWERIERAGIQVAEFFPALMGKLQLRVNYRNHRKIVVIDGRIGFVGGYNVGREYLGMDKKFGYWRDTHLCIEGAAVTSLAVRFVLDWNYASKENLFLRDELFDIPQYRRNGHDPVQIITSGPDSKTKAIRDNYLRLIHSATDHIYLQTPYLIPDDSILDALMIASRSGIDVRIMVPCKPDHPFVYWATYSYVGELVAAGAKCYVYNNGFLHAKTLTVDGMVGTVGTANMDIRSFGLNFEVNAVIYSERTTQRLERAFENDMMRSTQVTRKIYDERGFVIRVKEQFSRLLSPLL</sequence>
<dbReference type="InterPro" id="IPR001736">
    <property type="entry name" value="PLipase_D/transphosphatidylase"/>
</dbReference>
<organism evidence="15 16">
    <name type="scientific">Hespellia stercorisuis DSM 15480</name>
    <dbReference type="NCBI Taxonomy" id="1121950"/>
    <lineage>
        <taxon>Bacteria</taxon>
        <taxon>Bacillati</taxon>
        <taxon>Bacillota</taxon>
        <taxon>Clostridia</taxon>
        <taxon>Lachnospirales</taxon>
        <taxon>Lachnospiraceae</taxon>
        <taxon>Hespellia</taxon>
    </lineage>
</organism>
<keyword evidence="4 12" id="KW-0808">Transferase</keyword>
<keyword evidence="3 12" id="KW-0444">Lipid biosynthesis</keyword>
<dbReference type="SUPFAM" id="SSF56024">
    <property type="entry name" value="Phospholipase D/nuclease"/>
    <property type="match status" value="2"/>
</dbReference>
<dbReference type="RefSeq" id="WP_073110843.1">
    <property type="nucleotide sequence ID" value="NZ_FQZY01000035.1"/>
</dbReference>
<keyword evidence="11 12" id="KW-1208">Phospholipid metabolism</keyword>
<dbReference type="InterPro" id="IPR022924">
    <property type="entry name" value="Cardiolipin_synthase"/>
</dbReference>
<keyword evidence="7 12" id="KW-1133">Transmembrane helix</keyword>
<keyword evidence="8 12" id="KW-0443">Lipid metabolism</keyword>
<evidence type="ECO:0000256" key="6">
    <source>
        <dbReference type="ARBA" id="ARBA00022737"/>
    </source>
</evidence>
<dbReference type="GO" id="GO:0032049">
    <property type="term" value="P:cardiolipin biosynthetic process"/>
    <property type="evidence" value="ECO:0007669"/>
    <property type="project" value="UniProtKB-UniRule"/>
</dbReference>
<name>A0A1M6QKC5_9FIRM</name>
<dbReference type="EC" id="2.7.8.-" evidence="12 13"/>
<dbReference type="Pfam" id="PF13396">
    <property type="entry name" value="PLDc_N"/>
    <property type="match status" value="1"/>
</dbReference>
<proteinExistence type="inferred from homology"/>
<evidence type="ECO:0000256" key="11">
    <source>
        <dbReference type="ARBA" id="ARBA00023264"/>
    </source>
</evidence>
<dbReference type="GO" id="GO:0008808">
    <property type="term" value="F:cardiolipin synthase activity"/>
    <property type="evidence" value="ECO:0007669"/>
    <property type="project" value="UniProtKB-UniRule"/>
</dbReference>
<comment type="catalytic activity">
    <reaction evidence="12">
        <text>2 a 1,2-diacyl-sn-glycero-3-phospho-(1'-sn-glycerol) = a cardiolipin + glycerol</text>
        <dbReference type="Rhea" id="RHEA:31451"/>
        <dbReference type="ChEBI" id="CHEBI:17754"/>
        <dbReference type="ChEBI" id="CHEBI:62237"/>
        <dbReference type="ChEBI" id="CHEBI:64716"/>
    </reaction>
</comment>
<dbReference type="Proteomes" id="UP000184301">
    <property type="component" value="Unassembled WGS sequence"/>
</dbReference>
<feature type="transmembrane region" description="Helical" evidence="12">
    <location>
        <begin position="42"/>
        <end position="63"/>
    </location>
</feature>
<evidence type="ECO:0000256" key="3">
    <source>
        <dbReference type="ARBA" id="ARBA00022516"/>
    </source>
</evidence>
<dbReference type="SMART" id="SM00155">
    <property type="entry name" value="PLDc"/>
    <property type="match status" value="2"/>
</dbReference>
<dbReference type="FunFam" id="3.30.870.10:FF:000014">
    <property type="entry name" value="Cardiolipin synthase"/>
    <property type="match status" value="1"/>
</dbReference>
<dbReference type="CDD" id="cd09112">
    <property type="entry name" value="PLDc_CLS_2"/>
    <property type="match status" value="1"/>
</dbReference>
<evidence type="ECO:0000256" key="8">
    <source>
        <dbReference type="ARBA" id="ARBA00023098"/>
    </source>
</evidence>
<dbReference type="AlphaFoldDB" id="A0A1M6QKC5"/>
<dbReference type="GO" id="GO:0005886">
    <property type="term" value="C:plasma membrane"/>
    <property type="evidence" value="ECO:0007669"/>
    <property type="project" value="UniProtKB-SubCell"/>
</dbReference>
<keyword evidence="2 12" id="KW-1003">Cell membrane</keyword>
<evidence type="ECO:0000256" key="7">
    <source>
        <dbReference type="ARBA" id="ARBA00022989"/>
    </source>
</evidence>
<feature type="active site" evidence="12">
    <location>
        <position position="232"/>
    </location>
</feature>
<dbReference type="NCBIfam" id="TIGR04265">
    <property type="entry name" value="bac_cardiolipin"/>
    <property type="match status" value="1"/>
</dbReference>
<keyword evidence="6" id="KW-0677">Repeat</keyword>
<comment type="similarity">
    <text evidence="12">Belongs to the phospholipase D family. Cardiolipin synthase subfamily.</text>
</comment>
<evidence type="ECO:0000256" key="9">
    <source>
        <dbReference type="ARBA" id="ARBA00023136"/>
    </source>
</evidence>
<feature type="active site" evidence="12">
    <location>
        <position position="237"/>
    </location>
</feature>
<protein>
    <recommendedName>
        <fullName evidence="12 13">Cardiolipin synthase</fullName>
        <shortName evidence="12">CL synthase</shortName>
        <ecNumber evidence="12 13">2.7.8.-</ecNumber>
    </recommendedName>
</protein>
<dbReference type="PROSITE" id="PS50035">
    <property type="entry name" value="PLD"/>
    <property type="match status" value="2"/>
</dbReference>
<dbReference type="OrthoDB" id="9762009at2"/>
<evidence type="ECO:0000256" key="10">
    <source>
        <dbReference type="ARBA" id="ARBA00023209"/>
    </source>
</evidence>
<keyword evidence="16" id="KW-1185">Reference proteome</keyword>
<evidence type="ECO:0000256" key="12">
    <source>
        <dbReference type="HAMAP-Rule" id="MF_01916"/>
    </source>
</evidence>
<evidence type="ECO:0000256" key="1">
    <source>
        <dbReference type="ARBA" id="ARBA00004651"/>
    </source>
</evidence>
<reference evidence="15 16" key="1">
    <citation type="submission" date="2016-11" db="EMBL/GenBank/DDBJ databases">
        <authorList>
            <person name="Jaros S."/>
            <person name="Januszkiewicz K."/>
            <person name="Wedrychowicz H."/>
        </authorList>
    </citation>
    <scope>NUCLEOTIDE SEQUENCE [LARGE SCALE GENOMIC DNA]</scope>
    <source>
        <strain evidence="15 16">DSM 15480</strain>
    </source>
</reference>
<evidence type="ECO:0000256" key="13">
    <source>
        <dbReference type="NCBIfam" id="TIGR04265"/>
    </source>
</evidence>
<feature type="active site" evidence="12">
    <location>
        <position position="230"/>
    </location>
</feature>
<feature type="domain" description="PLD phosphodiesterase" evidence="14">
    <location>
        <begin position="225"/>
        <end position="252"/>
    </location>
</feature>
<evidence type="ECO:0000313" key="15">
    <source>
        <dbReference type="EMBL" id="SHK20724.1"/>
    </source>
</evidence>
<feature type="active site" evidence="12">
    <location>
        <position position="416"/>
    </location>
</feature>
<comment type="function">
    <text evidence="12">Catalyzes the reversible phosphatidyl group transfer from one phosphatidylglycerol molecule to another to form cardiolipin (CL) (diphosphatidylglycerol) and glycerol.</text>
</comment>
<evidence type="ECO:0000256" key="4">
    <source>
        <dbReference type="ARBA" id="ARBA00022679"/>
    </source>
</evidence>
<gene>
    <name evidence="15" type="ORF">SAMN02745243_02446</name>
</gene>
<evidence type="ECO:0000256" key="5">
    <source>
        <dbReference type="ARBA" id="ARBA00022692"/>
    </source>
</evidence>
<dbReference type="InterPro" id="IPR027379">
    <property type="entry name" value="CLS_N"/>
</dbReference>
<comment type="subcellular location">
    <subcellularLocation>
        <location evidence="1 12">Cell membrane</location>
        <topology evidence="1 12">Multi-pass membrane protein</topology>
    </subcellularLocation>
</comment>
<evidence type="ECO:0000313" key="16">
    <source>
        <dbReference type="Proteomes" id="UP000184301"/>
    </source>
</evidence>
<dbReference type="PANTHER" id="PTHR21248">
    <property type="entry name" value="CARDIOLIPIN SYNTHASE"/>
    <property type="match status" value="1"/>
</dbReference>
<dbReference type="Pfam" id="PF13091">
    <property type="entry name" value="PLDc_2"/>
    <property type="match status" value="2"/>
</dbReference>